<accession>A0A2P2JE47</accession>
<protein>
    <submittedName>
        <fullName evidence="1">Uncharacterized protein</fullName>
    </submittedName>
</protein>
<evidence type="ECO:0000313" key="1">
    <source>
        <dbReference type="EMBL" id="MBW91728.1"/>
    </source>
</evidence>
<dbReference type="AlphaFoldDB" id="A0A2P2JE47"/>
<proteinExistence type="predicted"/>
<organism evidence="1">
    <name type="scientific">Rhizophora mucronata</name>
    <name type="common">Asiatic mangrove</name>
    <dbReference type="NCBI Taxonomy" id="61149"/>
    <lineage>
        <taxon>Eukaryota</taxon>
        <taxon>Viridiplantae</taxon>
        <taxon>Streptophyta</taxon>
        <taxon>Embryophyta</taxon>
        <taxon>Tracheophyta</taxon>
        <taxon>Spermatophyta</taxon>
        <taxon>Magnoliopsida</taxon>
        <taxon>eudicotyledons</taxon>
        <taxon>Gunneridae</taxon>
        <taxon>Pentapetalae</taxon>
        <taxon>rosids</taxon>
        <taxon>fabids</taxon>
        <taxon>Malpighiales</taxon>
        <taxon>Rhizophoraceae</taxon>
        <taxon>Rhizophora</taxon>
    </lineage>
</organism>
<name>A0A2P2JE47_RHIMU</name>
<sequence>MNLYKPDVRSLKQKRSMLACQAPIRKEKVTMHVDQRNQQSLAIQNVFNLNQLDIKVIGMLSIFLSNKKPPCFFFSSLPTDKTQRNKYYETV</sequence>
<dbReference type="EMBL" id="GGEC01011245">
    <property type="protein sequence ID" value="MBW91728.1"/>
    <property type="molecule type" value="Transcribed_RNA"/>
</dbReference>
<reference evidence="1" key="1">
    <citation type="submission" date="2018-02" db="EMBL/GenBank/DDBJ databases">
        <title>Rhizophora mucronata_Transcriptome.</title>
        <authorList>
            <person name="Meera S.P."/>
            <person name="Sreeshan A."/>
            <person name="Augustine A."/>
        </authorList>
    </citation>
    <scope>NUCLEOTIDE SEQUENCE</scope>
    <source>
        <tissue evidence="1">Leaf</tissue>
    </source>
</reference>